<accession>A0ABV3XT29</accession>
<name>A0ABV3XT29_9RHOB</name>
<sequence length="61" mass="7008">MKDYIDGEAIATLKKIDRLDKIIEAEVVTSAGVFRLEFDEKLQDTRWTIDVSHLIRDEDAA</sequence>
<protein>
    <recommendedName>
        <fullName evidence="3">PepSY domain-containing protein</fullName>
    </recommendedName>
</protein>
<evidence type="ECO:0000313" key="1">
    <source>
        <dbReference type="EMBL" id="MEX5728489.1"/>
    </source>
</evidence>
<dbReference type="RefSeq" id="WP_125403149.1">
    <property type="nucleotide sequence ID" value="NZ_JBEHHI010000002.1"/>
</dbReference>
<gene>
    <name evidence="1" type="ORF">Ga0609869_001842</name>
</gene>
<dbReference type="EMBL" id="JBEHHI010000002">
    <property type="protein sequence ID" value="MEX5728489.1"/>
    <property type="molecule type" value="Genomic_DNA"/>
</dbReference>
<dbReference type="Proteomes" id="UP001560019">
    <property type="component" value="Unassembled WGS sequence"/>
</dbReference>
<evidence type="ECO:0008006" key="3">
    <source>
        <dbReference type="Google" id="ProtNLM"/>
    </source>
</evidence>
<keyword evidence="2" id="KW-1185">Reference proteome</keyword>
<proteinExistence type="predicted"/>
<reference evidence="1 2" key="1">
    <citation type="submission" date="2024-06" db="EMBL/GenBank/DDBJ databases">
        <title>Genome of Rhodovulum iodosum, a marine photoferrotroph.</title>
        <authorList>
            <person name="Bianchini G."/>
            <person name="Nikeleit V."/>
            <person name="Kappler A."/>
            <person name="Bryce C."/>
            <person name="Sanchez-Baracaldo P."/>
        </authorList>
    </citation>
    <scope>NUCLEOTIDE SEQUENCE [LARGE SCALE GENOMIC DNA]</scope>
    <source>
        <strain evidence="1 2">UT/N1</strain>
    </source>
</reference>
<organism evidence="1 2">
    <name type="scientific">Rhodovulum iodosum</name>
    <dbReference type="NCBI Taxonomy" id="68291"/>
    <lineage>
        <taxon>Bacteria</taxon>
        <taxon>Pseudomonadati</taxon>
        <taxon>Pseudomonadota</taxon>
        <taxon>Alphaproteobacteria</taxon>
        <taxon>Rhodobacterales</taxon>
        <taxon>Paracoccaceae</taxon>
        <taxon>Rhodovulum</taxon>
    </lineage>
</organism>
<evidence type="ECO:0000313" key="2">
    <source>
        <dbReference type="Proteomes" id="UP001560019"/>
    </source>
</evidence>
<comment type="caution">
    <text evidence="1">The sequence shown here is derived from an EMBL/GenBank/DDBJ whole genome shotgun (WGS) entry which is preliminary data.</text>
</comment>